<evidence type="ECO:0000259" key="6">
    <source>
        <dbReference type="PROSITE" id="PS51443"/>
    </source>
</evidence>
<organism evidence="7 8">
    <name type="scientific">Oryza meyeriana var. granulata</name>
    <dbReference type="NCBI Taxonomy" id="110450"/>
    <lineage>
        <taxon>Eukaryota</taxon>
        <taxon>Viridiplantae</taxon>
        <taxon>Streptophyta</taxon>
        <taxon>Embryophyta</taxon>
        <taxon>Tracheophyta</taxon>
        <taxon>Spermatophyta</taxon>
        <taxon>Magnoliopsida</taxon>
        <taxon>Liliopsida</taxon>
        <taxon>Poales</taxon>
        <taxon>Poaceae</taxon>
        <taxon>BOP clade</taxon>
        <taxon>Oryzoideae</taxon>
        <taxon>Oryzeae</taxon>
        <taxon>Oryzinae</taxon>
        <taxon>Oryza</taxon>
        <taxon>Oryza meyeriana</taxon>
    </lineage>
</organism>
<keyword evidence="8" id="KW-1185">Reference proteome</keyword>
<proteinExistence type="predicted"/>
<name>A0A6G1EHH2_9ORYZ</name>
<dbReference type="AlphaFoldDB" id="A0A6G1EHH2"/>
<dbReference type="InterPro" id="IPR038765">
    <property type="entry name" value="Papain-like_cys_pep_sf"/>
</dbReference>
<evidence type="ECO:0000256" key="4">
    <source>
        <dbReference type="ARBA" id="ARBA00022723"/>
    </source>
</evidence>
<reference evidence="7 8" key="1">
    <citation type="submission" date="2019-11" db="EMBL/GenBank/DDBJ databases">
        <title>Whole genome sequence of Oryza granulata.</title>
        <authorList>
            <person name="Li W."/>
        </authorList>
    </citation>
    <scope>NUCLEOTIDE SEQUENCE [LARGE SCALE GENOMIC DNA]</scope>
    <source>
        <strain evidence="8">cv. Menghai</strain>
        <tissue evidence="7">Leaf</tissue>
    </source>
</reference>
<evidence type="ECO:0000256" key="3">
    <source>
        <dbReference type="ARBA" id="ARBA00022679"/>
    </source>
</evidence>
<gene>
    <name evidence="7" type="ORF">E2562_008496</name>
</gene>
<dbReference type="GO" id="GO:0016756">
    <property type="term" value="F:glutathione gamma-glutamylcysteinyltransferase activity"/>
    <property type="evidence" value="ECO:0007669"/>
    <property type="project" value="UniProtKB-EC"/>
</dbReference>
<dbReference type="SUPFAM" id="SSF54001">
    <property type="entry name" value="Cysteine proteinases"/>
    <property type="match status" value="1"/>
</dbReference>
<evidence type="ECO:0000313" key="8">
    <source>
        <dbReference type="Proteomes" id="UP000479710"/>
    </source>
</evidence>
<dbReference type="Gene3D" id="3.90.70.30">
    <property type="entry name" value="Phytochelatin synthase, N-terminal domain"/>
    <property type="match status" value="1"/>
</dbReference>
<evidence type="ECO:0000256" key="1">
    <source>
        <dbReference type="ARBA" id="ARBA00012468"/>
    </source>
</evidence>
<feature type="domain" description="Peptidase C83" evidence="6">
    <location>
        <begin position="20"/>
        <end position="203"/>
    </location>
</feature>
<dbReference type="GO" id="GO:0046872">
    <property type="term" value="F:metal ion binding"/>
    <property type="evidence" value="ECO:0007669"/>
    <property type="project" value="UniProtKB-KW"/>
</dbReference>
<dbReference type="Proteomes" id="UP000479710">
    <property type="component" value="Unassembled WGS sequence"/>
</dbReference>
<dbReference type="GO" id="GO:0046938">
    <property type="term" value="P:phytochelatin biosynthetic process"/>
    <property type="evidence" value="ECO:0007669"/>
    <property type="project" value="InterPro"/>
</dbReference>
<dbReference type="InterPro" id="IPR040409">
    <property type="entry name" value="PCS-like"/>
</dbReference>
<dbReference type="PROSITE" id="PS51443">
    <property type="entry name" value="PCS"/>
    <property type="match status" value="1"/>
</dbReference>
<dbReference type="PANTHER" id="PTHR33447">
    <property type="entry name" value="GLUTATHIONE GAMMA-GLUTAMYLCYSTEINYLTRANSFERASE"/>
    <property type="match status" value="1"/>
</dbReference>
<dbReference type="GO" id="GO:0098849">
    <property type="term" value="P:cellular detoxification of cadmium ion"/>
    <property type="evidence" value="ECO:0007669"/>
    <property type="project" value="TreeGrafter"/>
</dbReference>
<keyword evidence="4" id="KW-0479">Metal-binding</keyword>
<dbReference type="Pfam" id="PF05023">
    <property type="entry name" value="Phytochelatin"/>
    <property type="match status" value="1"/>
</dbReference>
<dbReference type="EC" id="2.3.2.15" evidence="1"/>
<keyword evidence="2" id="KW-0104">Cadmium</keyword>
<dbReference type="EMBL" id="SPHZ02000003">
    <property type="protein sequence ID" value="KAF0924199.1"/>
    <property type="molecule type" value="Genomic_DNA"/>
</dbReference>
<evidence type="ECO:0000256" key="2">
    <source>
        <dbReference type="ARBA" id="ARBA00022539"/>
    </source>
</evidence>
<keyword evidence="3" id="KW-0808">Transferase</keyword>
<dbReference type="InterPro" id="IPR038156">
    <property type="entry name" value="PCS_N_sf"/>
</dbReference>
<sequence length="203" mass="22159">MELSVVDNASVVGHLRGEQHWLCEVEPCVIEEAEAVEFALEEGKRLFTEALQCGTLQGFFYLISCFQTQFEPAFCGLASLSIILNVLAIDPCQQWKGPWRWFDESMLDCCEPLDKVKVEGITFGKLACLGIGFHSLPHPPSRGGGSDRWRRRSGGDGTGAAGVDRLELRGRQIWSCRATSSTVLETWSGIPSGSRAGSTASSC</sequence>
<dbReference type="PANTHER" id="PTHR33447:SF2">
    <property type="entry name" value="GLUTATHIONE GAMMA-GLUTAMYLCYSTEINYLTRANSFERASE"/>
    <property type="match status" value="1"/>
</dbReference>
<evidence type="ECO:0000313" key="7">
    <source>
        <dbReference type="EMBL" id="KAF0924199.1"/>
    </source>
</evidence>
<dbReference type="InterPro" id="IPR007719">
    <property type="entry name" value="PCS_N"/>
</dbReference>
<protein>
    <recommendedName>
        <fullName evidence="1">glutathione gamma-glutamylcysteinyltransferase</fullName>
        <ecNumber evidence="1">2.3.2.15</ecNumber>
    </recommendedName>
</protein>
<accession>A0A6G1EHH2</accession>
<dbReference type="GO" id="GO:0010273">
    <property type="term" value="P:detoxification of copper ion"/>
    <property type="evidence" value="ECO:0007669"/>
    <property type="project" value="TreeGrafter"/>
</dbReference>
<comment type="caution">
    <text evidence="7">The sequence shown here is derived from an EMBL/GenBank/DDBJ whole genome shotgun (WGS) entry which is preliminary data.</text>
</comment>
<dbReference type="OrthoDB" id="448954at2759"/>
<evidence type="ECO:0000256" key="5">
    <source>
        <dbReference type="SAM" id="MobiDB-lite"/>
    </source>
</evidence>
<feature type="region of interest" description="Disordered" evidence="5">
    <location>
        <begin position="139"/>
        <end position="162"/>
    </location>
</feature>